<evidence type="ECO:0000256" key="4">
    <source>
        <dbReference type="ARBA" id="ARBA00022741"/>
    </source>
</evidence>
<keyword evidence="3" id="KW-0808">Transferase</keyword>
<feature type="domain" description="Protein kinase" evidence="8">
    <location>
        <begin position="1"/>
        <end position="173"/>
    </location>
</feature>
<dbReference type="FunFam" id="1.10.510.10:FF:000571">
    <property type="entry name" value="Maternal embryonic leucine zipper kinase"/>
    <property type="match status" value="1"/>
</dbReference>
<dbReference type="GO" id="GO:0035556">
    <property type="term" value="P:intracellular signal transduction"/>
    <property type="evidence" value="ECO:0007669"/>
    <property type="project" value="TreeGrafter"/>
</dbReference>
<dbReference type="GO" id="GO:0004674">
    <property type="term" value="F:protein serine/threonine kinase activity"/>
    <property type="evidence" value="ECO:0007669"/>
    <property type="project" value="UniProtKB-KW"/>
</dbReference>
<evidence type="ECO:0000256" key="2">
    <source>
        <dbReference type="ARBA" id="ARBA00022527"/>
    </source>
</evidence>
<dbReference type="GO" id="GO:0005737">
    <property type="term" value="C:cytoplasm"/>
    <property type="evidence" value="ECO:0007669"/>
    <property type="project" value="TreeGrafter"/>
</dbReference>
<keyword evidence="5" id="KW-0418">Kinase</keyword>
<dbReference type="GO" id="GO:0005524">
    <property type="term" value="F:ATP binding"/>
    <property type="evidence" value="ECO:0007669"/>
    <property type="project" value="UniProtKB-KW"/>
</dbReference>
<feature type="region of interest" description="Disordered" evidence="7">
    <location>
        <begin position="289"/>
        <end position="312"/>
    </location>
</feature>
<keyword evidence="10" id="KW-1185">Reference proteome</keyword>
<dbReference type="InterPro" id="IPR008271">
    <property type="entry name" value="Ser/Thr_kinase_AS"/>
</dbReference>
<dbReference type="SMART" id="SM00220">
    <property type="entry name" value="S_TKc"/>
    <property type="match status" value="1"/>
</dbReference>
<organism evidence="9 10">
    <name type="scientific">Stentor coeruleus</name>
    <dbReference type="NCBI Taxonomy" id="5963"/>
    <lineage>
        <taxon>Eukaryota</taxon>
        <taxon>Sar</taxon>
        <taxon>Alveolata</taxon>
        <taxon>Ciliophora</taxon>
        <taxon>Postciliodesmatophora</taxon>
        <taxon>Heterotrichea</taxon>
        <taxon>Heterotrichida</taxon>
        <taxon>Stentoridae</taxon>
        <taxon>Stentor</taxon>
    </lineage>
</organism>
<gene>
    <name evidence="9" type="ORF">SteCoe_28645</name>
</gene>
<dbReference type="Pfam" id="PF00069">
    <property type="entry name" value="Pkinase"/>
    <property type="match status" value="1"/>
</dbReference>
<protein>
    <recommendedName>
        <fullName evidence="8">Protein kinase domain-containing protein</fullName>
    </recommendedName>
</protein>
<dbReference type="PROSITE" id="PS00108">
    <property type="entry name" value="PROTEIN_KINASE_ST"/>
    <property type="match status" value="1"/>
</dbReference>
<dbReference type="InterPro" id="IPR011009">
    <property type="entry name" value="Kinase-like_dom_sf"/>
</dbReference>
<dbReference type="Gene3D" id="1.10.510.10">
    <property type="entry name" value="Transferase(Phosphotransferase) domain 1"/>
    <property type="match status" value="1"/>
</dbReference>
<name>A0A1R2B7S8_9CILI</name>
<keyword evidence="2" id="KW-0723">Serine/threonine-protein kinase</keyword>
<evidence type="ECO:0000256" key="3">
    <source>
        <dbReference type="ARBA" id="ARBA00022679"/>
    </source>
</evidence>
<dbReference type="EMBL" id="MPUH01000871">
    <property type="protein sequence ID" value="OMJ72812.1"/>
    <property type="molecule type" value="Genomic_DNA"/>
</dbReference>
<dbReference type="Proteomes" id="UP000187209">
    <property type="component" value="Unassembled WGS sequence"/>
</dbReference>
<evidence type="ECO:0000259" key="8">
    <source>
        <dbReference type="PROSITE" id="PS50011"/>
    </source>
</evidence>
<evidence type="ECO:0000256" key="5">
    <source>
        <dbReference type="ARBA" id="ARBA00022777"/>
    </source>
</evidence>
<dbReference type="OrthoDB" id="193931at2759"/>
<dbReference type="PANTHER" id="PTHR24346:SF82">
    <property type="entry name" value="KP78A-RELATED"/>
    <property type="match status" value="1"/>
</dbReference>
<sequence length="345" mass="39250">MTNGELFDYIVARNRLNESVAANFYHQILNATEYIHQLKIVHRDLKPENLLLDDKFNLKLADFGLSNTYVTGQDLDTPCGSPCYAAPEMVSGKSYNGLSVDIWSSGIVLYAMICGFLPFEDSNTASLYQRIIKGHYEVPEWLSNDAKTLLSHVLDTNPETRYSIDQIRSHPWMKNTIPKVLKEPDIDFNVIESIEKFGFKVSKVLSDIENNIKNSLTTLYCLLCKKKKIPRPPSALNSQRIRSLHGIKQEIRKDSIPASRIKIIAKSISPKAASENRSQSRTNARIRKYIMPKEPEGKPKTPLKKNGRAYKPTTGLAHFDRSFMYTPKNLELSYRVRPPANLFSP</sequence>
<accession>A0A1R2B7S8</accession>
<dbReference type="InterPro" id="IPR000719">
    <property type="entry name" value="Prot_kinase_dom"/>
</dbReference>
<dbReference type="AlphaFoldDB" id="A0A1R2B7S8"/>
<keyword evidence="6" id="KW-0067">ATP-binding</keyword>
<dbReference type="SUPFAM" id="SSF56112">
    <property type="entry name" value="Protein kinase-like (PK-like)"/>
    <property type="match status" value="1"/>
</dbReference>
<reference evidence="9 10" key="1">
    <citation type="submission" date="2016-11" db="EMBL/GenBank/DDBJ databases">
        <title>The macronuclear genome of Stentor coeruleus: a giant cell with tiny introns.</title>
        <authorList>
            <person name="Slabodnick M."/>
            <person name="Ruby J.G."/>
            <person name="Reiff S.B."/>
            <person name="Swart E.C."/>
            <person name="Gosai S."/>
            <person name="Prabakaran S."/>
            <person name="Witkowska E."/>
            <person name="Larue G.E."/>
            <person name="Fisher S."/>
            <person name="Freeman R.M."/>
            <person name="Gunawardena J."/>
            <person name="Chu W."/>
            <person name="Stover N.A."/>
            <person name="Gregory B.D."/>
            <person name="Nowacki M."/>
            <person name="Derisi J."/>
            <person name="Roy S.W."/>
            <person name="Marshall W.F."/>
            <person name="Sood P."/>
        </authorList>
    </citation>
    <scope>NUCLEOTIDE SEQUENCE [LARGE SCALE GENOMIC DNA]</scope>
    <source>
        <strain evidence="9">WM001</strain>
    </source>
</reference>
<evidence type="ECO:0000256" key="6">
    <source>
        <dbReference type="ARBA" id="ARBA00022840"/>
    </source>
</evidence>
<keyword evidence="4" id="KW-0547">Nucleotide-binding</keyword>
<dbReference type="PROSITE" id="PS50011">
    <property type="entry name" value="PROTEIN_KINASE_DOM"/>
    <property type="match status" value="1"/>
</dbReference>
<evidence type="ECO:0000313" key="10">
    <source>
        <dbReference type="Proteomes" id="UP000187209"/>
    </source>
</evidence>
<comment type="caution">
    <text evidence="9">The sequence shown here is derived from an EMBL/GenBank/DDBJ whole genome shotgun (WGS) entry which is preliminary data.</text>
</comment>
<evidence type="ECO:0000256" key="7">
    <source>
        <dbReference type="SAM" id="MobiDB-lite"/>
    </source>
</evidence>
<comment type="subunit">
    <text evidence="1">Monomer.</text>
</comment>
<evidence type="ECO:0000256" key="1">
    <source>
        <dbReference type="ARBA" id="ARBA00011245"/>
    </source>
</evidence>
<proteinExistence type="predicted"/>
<evidence type="ECO:0000313" key="9">
    <source>
        <dbReference type="EMBL" id="OMJ72812.1"/>
    </source>
</evidence>
<dbReference type="PANTHER" id="PTHR24346">
    <property type="entry name" value="MAP/MICROTUBULE AFFINITY-REGULATING KINASE"/>
    <property type="match status" value="1"/>
</dbReference>